<evidence type="ECO:0000256" key="8">
    <source>
        <dbReference type="ARBA" id="ARBA00023306"/>
    </source>
</evidence>
<dbReference type="FunCoup" id="W0RHL2">
    <property type="interactions" value="334"/>
</dbReference>
<dbReference type="PANTHER" id="PTHR43024:SF1">
    <property type="entry name" value="UDP-N-ACETYLMURAMOYL-TRIPEPTIDE--D-ALANYL-D-ALANINE LIGASE"/>
    <property type="match status" value="1"/>
</dbReference>
<dbReference type="GO" id="GO:0071555">
    <property type="term" value="P:cell wall organization"/>
    <property type="evidence" value="ECO:0007669"/>
    <property type="project" value="UniProtKB-KW"/>
</dbReference>
<evidence type="ECO:0000256" key="6">
    <source>
        <dbReference type="ARBA" id="ARBA00022960"/>
    </source>
</evidence>
<dbReference type="Pfam" id="PF01225">
    <property type="entry name" value="Mur_ligase"/>
    <property type="match status" value="1"/>
</dbReference>
<evidence type="ECO:0000259" key="14">
    <source>
        <dbReference type="Pfam" id="PF08245"/>
    </source>
</evidence>
<evidence type="ECO:0000313" key="16">
    <source>
        <dbReference type="Proteomes" id="UP000019151"/>
    </source>
</evidence>
<dbReference type="Gene3D" id="3.40.1190.10">
    <property type="entry name" value="Mur-like, catalytic domain"/>
    <property type="match status" value="1"/>
</dbReference>
<evidence type="ECO:0000256" key="7">
    <source>
        <dbReference type="ARBA" id="ARBA00022984"/>
    </source>
</evidence>
<dbReference type="GO" id="GO:0008766">
    <property type="term" value="F:UDP-N-acetylmuramoylalanyl-D-glutamyl-2,6-diaminopimelate-D-alanyl-D-alanine ligase activity"/>
    <property type="evidence" value="ECO:0007669"/>
    <property type="project" value="RHEA"/>
</dbReference>
<dbReference type="GO" id="GO:0005524">
    <property type="term" value="F:ATP binding"/>
    <property type="evidence" value="ECO:0007669"/>
    <property type="project" value="UniProtKB-UniRule"/>
</dbReference>
<proteinExistence type="inferred from homology"/>
<dbReference type="Gene3D" id="3.90.190.20">
    <property type="entry name" value="Mur ligase, C-terminal domain"/>
    <property type="match status" value="1"/>
</dbReference>
<dbReference type="InterPro" id="IPR013221">
    <property type="entry name" value="Mur_ligase_cen"/>
</dbReference>
<dbReference type="GO" id="GO:0009252">
    <property type="term" value="P:peptidoglycan biosynthetic process"/>
    <property type="evidence" value="ECO:0007669"/>
    <property type="project" value="UniProtKB-UniRule"/>
</dbReference>
<dbReference type="InterPro" id="IPR000713">
    <property type="entry name" value="Mur_ligase_N"/>
</dbReference>
<dbReference type="RefSeq" id="WP_025412076.1">
    <property type="nucleotide sequence ID" value="NZ_CP007128.1"/>
</dbReference>
<organism evidence="15 16">
    <name type="scientific">Gemmatirosa kalamazoonensis</name>
    <dbReference type="NCBI Taxonomy" id="861299"/>
    <lineage>
        <taxon>Bacteria</taxon>
        <taxon>Pseudomonadati</taxon>
        <taxon>Gemmatimonadota</taxon>
        <taxon>Gemmatimonadia</taxon>
        <taxon>Gemmatimonadales</taxon>
        <taxon>Gemmatimonadaceae</taxon>
        <taxon>Gemmatirosa</taxon>
    </lineage>
</organism>
<dbReference type="Pfam" id="PF08245">
    <property type="entry name" value="Mur_ligase_M"/>
    <property type="match status" value="1"/>
</dbReference>
<accession>W0RHL2</accession>
<gene>
    <name evidence="10" type="primary">murF</name>
    <name evidence="15" type="ORF">J421_3072</name>
</gene>
<comment type="catalytic activity">
    <reaction evidence="10 11">
        <text>D-alanyl-D-alanine + UDP-N-acetyl-alpha-D-muramoyl-L-alanyl-gamma-D-glutamyl-meso-2,6-diaminopimelate + ATP = UDP-N-acetyl-alpha-D-muramoyl-L-alanyl-gamma-D-glutamyl-meso-2,6-diaminopimeloyl-D-alanyl-D-alanine + ADP + phosphate + H(+)</text>
        <dbReference type="Rhea" id="RHEA:28374"/>
        <dbReference type="ChEBI" id="CHEBI:15378"/>
        <dbReference type="ChEBI" id="CHEBI:30616"/>
        <dbReference type="ChEBI" id="CHEBI:43474"/>
        <dbReference type="ChEBI" id="CHEBI:57822"/>
        <dbReference type="ChEBI" id="CHEBI:61386"/>
        <dbReference type="ChEBI" id="CHEBI:83905"/>
        <dbReference type="ChEBI" id="CHEBI:456216"/>
        <dbReference type="EC" id="6.3.2.10"/>
    </reaction>
</comment>
<dbReference type="EC" id="6.3.2.10" evidence="10 11"/>
<keyword evidence="7 10" id="KW-0573">Peptidoglycan synthesis</keyword>
<dbReference type="Proteomes" id="UP000019151">
    <property type="component" value="Chromosome"/>
</dbReference>
<keyword evidence="3 10" id="KW-0132">Cell division</keyword>
<dbReference type="GO" id="GO:0005737">
    <property type="term" value="C:cytoplasm"/>
    <property type="evidence" value="ECO:0007669"/>
    <property type="project" value="UniProtKB-SubCell"/>
</dbReference>
<keyword evidence="2 10" id="KW-0436">Ligase</keyword>
<protein>
    <recommendedName>
        <fullName evidence="10 11">UDP-N-acetylmuramoyl-tripeptide--D-alanyl-D-alanine ligase</fullName>
        <ecNumber evidence="10 11">6.3.2.10</ecNumber>
    </recommendedName>
    <alternativeName>
        <fullName evidence="10">D-alanyl-D-alanine-adding enzyme</fullName>
    </alternativeName>
</protein>
<reference evidence="15 16" key="1">
    <citation type="journal article" date="2014" name="Genome Announc.">
        <title>Genome Sequence and Methylome of Soil Bacterium Gemmatirosa kalamazoonensis KBS708T, a Member of the Rarely Cultivated Gemmatimonadetes Phylum.</title>
        <authorList>
            <person name="Debruyn J.M."/>
            <person name="Radosevich M."/>
            <person name="Wommack K.E."/>
            <person name="Polson S.W."/>
            <person name="Hauser L.J."/>
            <person name="Fawaz M.N."/>
            <person name="Korlach J."/>
            <person name="Tsai Y.C."/>
        </authorList>
    </citation>
    <scope>NUCLEOTIDE SEQUENCE [LARGE SCALE GENOMIC DNA]</scope>
    <source>
        <strain evidence="15 16">KBS708</strain>
    </source>
</reference>
<dbReference type="NCBIfam" id="TIGR01143">
    <property type="entry name" value="murF"/>
    <property type="match status" value="1"/>
</dbReference>
<comment type="subcellular location">
    <subcellularLocation>
        <location evidence="10 11">Cytoplasm</location>
    </subcellularLocation>
</comment>
<feature type="domain" description="Mur ligase C-terminal" evidence="13">
    <location>
        <begin position="331"/>
        <end position="445"/>
    </location>
</feature>
<dbReference type="GO" id="GO:0008360">
    <property type="term" value="P:regulation of cell shape"/>
    <property type="evidence" value="ECO:0007669"/>
    <property type="project" value="UniProtKB-KW"/>
</dbReference>
<feature type="domain" description="Mur ligase N-terminal catalytic" evidence="12">
    <location>
        <begin position="40"/>
        <end position="94"/>
    </location>
</feature>
<dbReference type="OrthoDB" id="9801978at2"/>
<dbReference type="GO" id="GO:0047480">
    <property type="term" value="F:UDP-N-acetylmuramoyl-tripeptide-D-alanyl-D-alanine ligase activity"/>
    <property type="evidence" value="ECO:0007669"/>
    <property type="project" value="UniProtKB-UniRule"/>
</dbReference>
<keyword evidence="5 10" id="KW-0067">ATP-binding</keyword>
<dbReference type="KEGG" id="gba:J421_3072"/>
<dbReference type="InterPro" id="IPR004101">
    <property type="entry name" value="Mur_ligase_C"/>
</dbReference>
<dbReference type="HOGENOM" id="CLU_031507_1_2_0"/>
<dbReference type="PATRIC" id="fig|861299.3.peg.3125"/>
<evidence type="ECO:0000256" key="5">
    <source>
        <dbReference type="ARBA" id="ARBA00022840"/>
    </source>
</evidence>
<dbReference type="InterPro" id="IPR036565">
    <property type="entry name" value="Mur-like_cat_sf"/>
</dbReference>
<dbReference type="eggNOG" id="COG0770">
    <property type="taxonomic scope" value="Bacteria"/>
</dbReference>
<evidence type="ECO:0000256" key="2">
    <source>
        <dbReference type="ARBA" id="ARBA00022598"/>
    </source>
</evidence>
<dbReference type="AlphaFoldDB" id="W0RHL2"/>
<dbReference type="InterPro" id="IPR035911">
    <property type="entry name" value="MurE/MurF_N"/>
</dbReference>
<dbReference type="EMBL" id="CP007128">
    <property type="protein sequence ID" value="AHG90609.1"/>
    <property type="molecule type" value="Genomic_DNA"/>
</dbReference>
<dbReference type="STRING" id="861299.J421_3072"/>
<dbReference type="GO" id="GO:0051301">
    <property type="term" value="P:cell division"/>
    <property type="evidence" value="ECO:0007669"/>
    <property type="project" value="UniProtKB-KW"/>
</dbReference>
<dbReference type="UniPathway" id="UPA00219"/>
<evidence type="ECO:0000256" key="9">
    <source>
        <dbReference type="ARBA" id="ARBA00023316"/>
    </source>
</evidence>
<comment type="function">
    <text evidence="10 11">Involved in cell wall formation. Catalyzes the final step in the synthesis of UDP-N-acetylmuramoyl-pentapeptide, the precursor of murein.</text>
</comment>
<sequence>MSTPTPAPGATDFWTLDRVAAALHDVLRGAVPRGDEPLRAVSTDTRAVTSGDLFVALVGDRFDAHDFLPNAVEKGAAALVVSDARRTAGLGVPVYEVGDTLVALGRLGRYWRRAWGGTVVGVAGSNGKTSTKELLKAALGAARRVSATSGNLNNLVGVPLTLLAIPPETEIAIVEMGTNMPGEIARLRAIAEPSVTVMTSIGEEHLEGLGDLAGVLREESDAFDDVELAVVPADQPEVAEAAAGRARRVVRAGLDDGDLKTERWSIGGDGAGTLLVDGVEVRPAVRGVHNLRNTMLALAVARALGVSLDDAARGVAGMPQPSMRSAWSQLGGVTLINDAYNANPGSTRAALDLLVHAGSGRQRVAVLGTMRELGAHGDRLHEEIARRALDAGIEVVAGVGDFADALERVASRDARVVTAREVEALWPLLEPRVSSDAVILLKASRGVALERIVPSLERWAGGEPASQQV</sequence>
<evidence type="ECO:0000256" key="4">
    <source>
        <dbReference type="ARBA" id="ARBA00022741"/>
    </source>
</evidence>
<dbReference type="SUPFAM" id="SSF53623">
    <property type="entry name" value="MurD-like peptide ligases, catalytic domain"/>
    <property type="match status" value="1"/>
</dbReference>
<keyword evidence="8 10" id="KW-0131">Cell cycle</keyword>
<evidence type="ECO:0000256" key="10">
    <source>
        <dbReference type="HAMAP-Rule" id="MF_02019"/>
    </source>
</evidence>
<dbReference type="SUPFAM" id="SSF53244">
    <property type="entry name" value="MurD-like peptide ligases, peptide-binding domain"/>
    <property type="match status" value="1"/>
</dbReference>
<dbReference type="PANTHER" id="PTHR43024">
    <property type="entry name" value="UDP-N-ACETYLMURAMOYL-TRIPEPTIDE--D-ALANYL-D-ALANINE LIGASE"/>
    <property type="match status" value="1"/>
</dbReference>
<dbReference type="InterPro" id="IPR051046">
    <property type="entry name" value="MurCDEF_CellWall_CoF430Synth"/>
</dbReference>
<comment type="similarity">
    <text evidence="10">Belongs to the MurCDEF family. MurF subfamily.</text>
</comment>
<dbReference type="Gene3D" id="3.40.1390.10">
    <property type="entry name" value="MurE/MurF, N-terminal domain"/>
    <property type="match status" value="1"/>
</dbReference>
<keyword evidence="1 10" id="KW-0963">Cytoplasm</keyword>
<keyword evidence="6 10" id="KW-0133">Cell shape</keyword>
<dbReference type="SUPFAM" id="SSF63418">
    <property type="entry name" value="MurE/MurF N-terminal domain"/>
    <property type="match status" value="1"/>
</dbReference>
<dbReference type="HAMAP" id="MF_02019">
    <property type="entry name" value="MurF"/>
    <property type="match status" value="1"/>
</dbReference>
<evidence type="ECO:0000259" key="13">
    <source>
        <dbReference type="Pfam" id="PF02875"/>
    </source>
</evidence>
<comment type="pathway">
    <text evidence="10 11">Cell wall biogenesis; peptidoglycan biosynthesis.</text>
</comment>
<keyword evidence="16" id="KW-1185">Reference proteome</keyword>
<feature type="domain" description="Mur ligase central" evidence="14">
    <location>
        <begin position="122"/>
        <end position="301"/>
    </location>
</feature>
<dbReference type="InterPro" id="IPR005863">
    <property type="entry name" value="UDP-N-AcMur_synth"/>
</dbReference>
<dbReference type="Pfam" id="PF02875">
    <property type="entry name" value="Mur_ligase_C"/>
    <property type="match status" value="1"/>
</dbReference>
<evidence type="ECO:0000256" key="11">
    <source>
        <dbReference type="RuleBase" id="RU004136"/>
    </source>
</evidence>
<evidence type="ECO:0000259" key="12">
    <source>
        <dbReference type="Pfam" id="PF01225"/>
    </source>
</evidence>
<dbReference type="InterPro" id="IPR036615">
    <property type="entry name" value="Mur_ligase_C_dom_sf"/>
</dbReference>
<evidence type="ECO:0000313" key="15">
    <source>
        <dbReference type="EMBL" id="AHG90609.1"/>
    </source>
</evidence>
<evidence type="ECO:0000256" key="3">
    <source>
        <dbReference type="ARBA" id="ARBA00022618"/>
    </source>
</evidence>
<keyword evidence="4 10" id="KW-0547">Nucleotide-binding</keyword>
<evidence type="ECO:0000256" key="1">
    <source>
        <dbReference type="ARBA" id="ARBA00022490"/>
    </source>
</evidence>
<name>W0RHL2_9BACT</name>
<dbReference type="InParanoid" id="W0RHL2"/>
<keyword evidence="9 10" id="KW-0961">Cell wall biogenesis/degradation</keyword>
<feature type="binding site" evidence="10">
    <location>
        <begin position="124"/>
        <end position="130"/>
    </location>
    <ligand>
        <name>ATP</name>
        <dbReference type="ChEBI" id="CHEBI:30616"/>
    </ligand>
</feature>